<protein>
    <recommendedName>
        <fullName evidence="2">Peroxisomal membrane protein PEX16</fullName>
    </recommendedName>
</protein>
<dbReference type="Pfam" id="PF08610">
    <property type="entry name" value="Pex16"/>
    <property type="match status" value="1"/>
</dbReference>
<comment type="caution">
    <text evidence="3">The sequence shown here is derived from an EMBL/GenBank/DDBJ whole genome shotgun (WGS) entry which is preliminary data.</text>
</comment>
<dbReference type="PANTHER" id="PTHR13299:SF0">
    <property type="entry name" value="PEROXISOMAL MEMBRANE PROTEIN PEX16"/>
    <property type="match status" value="1"/>
</dbReference>
<dbReference type="OrthoDB" id="2021143at2759"/>
<evidence type="ECO:0000313" key="4">
    <source>
        <dbReference type="Proteomes" id="UP000664169"/>
    </source>
</evidence>
<evidence type="ECO:0000313" key="3">
    <source>
        <dbReference type="EMBL" id="CAF9913658.1"/>
    </source>
</evidence>
<reference evidence="3" key="1">
    <citation type="submission" date="2021-03" db="EMBL/GenBank/DDBJ databases">
        <authorList>
            <person name="Tagirdzhanova G."/>
        </authorList>
    </citation>
    <scope>NUCLEOTIDE SEQUENCE</scope>
</reference>
<keyword evidence="2" id="KW-0962">Peroxisome biogenesis</keyword>
<keyword evidence="2" id="KW-0576">Peroxisome</keyword>
<dbReference type="InterPro" id="IPR013919">
    <property type="entry name" value="Pex16"/>
</dbReference>
<dbReference type="GO" id="GO:0007031">
    <property type="term" value="P:peroxisome organization"/>
    <property type="evidence" value="ECO:0007669"/>
    <property type="project" value="UniProtKB-KW"/>
</dbReference>
<keyword evidence="4" id="KW-1185">Reference proteome</keyword>
<evidence type="ECO:0000256" key="2">
    <source>
        <dbReference type="RuleBase" id="RU365003"/>
    </source>
</evidence>
<organism evidence="3 4">
    <name type="scientific">Gomphillus americanus</name>
    <dbReference type="NCBI Taxonomy" id="1940652"/>
    <lineage>
        <taxon>Eukaryota</taxon>
        <taxon>Fungi</taxon>
        <taxon>Dikarya</taxon>
        <taxon>Ascomycota</taxon>
        <taxon>Pezizomycotina</taxon>
        <taxon>Lecanoromycetes</taxon>
        <taxon>OSLEUM clade</taxon>
        <taxon>Ostropomycetidae</taxon>
        <taxon>Ostropales</taxon>
        <taxon>Graphidaceae</taxon>
        <taxon>Gomphilloideae</taxon>
        <taxon>Gomphillus</taxon>
    </lineage>
</organism>
<name>A0A8H3ICS7_9LECA</name>
<dbReference type="Proteomes" id="UP000664169">
    <property type="component" value="Unassembled WGS sequence"/>
</dbReference>
<sequence length="392" mass="45300">MLPEVTQIRKQSQQSQFSQKSLVRMYENFVSENASSVSQIESALRSLTYIIPGRFKESELASESLHSFIQLLSLYHTSLLSKVYNRLPSSIPRPNPSLHNRYTKFWSSQSTLYRRIAQLLQIIQYTELLWEMLARRRGQKTRWRVVMLIESIKAFCRLLLMRLTNSRPLIHPLLPEREVDPRNALEQEQQKAASDWNGMDQNELPEQSNAEINWVMPRTGLSLPTLPNTSDITEYLMKKVLTPDDVKAPKQLLHKLTTIQAQAAEIMWIVRPVIYAALLSRYQGSKKSSWTPWLVGVSIEAAARQLSKNELSLRIAGGLRGVTGLEKEEIKSRRWNMAWWALRGAFYENITKSWIQGAAGKLKGKMLLDIVATVIEDYDYLWDEYYFSTATM</sequence>
<dbReference type="PANTHER" id="PTHR13299">
    <property type="entry name" value="PEROXISOMAL MEMBRANE PROTEIN PEX16"/>
    <property type="match status" value="1"/>
</dbReference>
<proteinExistence type="inferred from homology"/>
<comment type="subcellular location">
    <subcellularLocation>
        <location evidence="2">Peroxisome membrane</location>
    </subcellularLocation>
</comment>
<accession>A0A8H3ICS7</accession>
<comment type="similarity">
    <text evidence="1 2">Belongs to the peroxin-16 family.</text>
</comment>
<gene>
    <name evidence="3" type="ORF">GOMPHAMPRED_007989</name>
</gene>
<dbReference type="EMBL" id="CAJPDQ010000008">
    <property type="protein sequence ID" value="CAF9913658.1"/>
    <property type="molecule type" value="Genomic_DNA"/>
</dbReference>
<dbReference type="GO" id="GO:0005778">
    <property type="term" value="C:peroxisomal membrane"/>
    <property type="evidence" value="ECO:0007669"/>
    <property type="project" value="UniProtKB-SubCell"/>
</dbReference>
<dbReference type="AlphaFoldDB" id="A0A8H3ICS7"/>
<evidence type="ECO:0000256" key="1">
    <source>
        <dbReference type="ARBA" id="ARBA00009505"/>
    </source>
</evidence>